<dbReference type="GO" id="GO:0016301">
    <property type="term" value="F:kinase activity"/>
    <property type="evidence" value="ECO:0007669"/>
    <property type="project" value="UniProtKB-KW"/>
</dbReference>
<evidence type="ECO:0000256" key="2">
    <source>
        <dbReference type="ARBA" id="ARBA00022679"/>
    </source>
</evidence>
<evidence type="ECO:0000256" key="1">
    <source>
        <dbReference type="ARBA" id="ARBA00009670"/>
    </source>
</evidence>
<dbReference type="CDD" id="cd13970">
    <property type="entry name" value="ABC1_ADCK3"/>
    <property type="match status" value="1"/>
</dbReference>
<dbReference type="InterPro" id="IPR004147">
    <property type="entry name" value="ABC1_dom"/>
</dbReference>
<comment type="caution">
    <text evidence="6">The sequence shown here is derived from an EMBL/GenBank/DDBJ whole genome shotgun (WGS) entry which is preliminary data.</text>
</comment>
<protein>
    <submittedName>
        <fullName evidence="6">AarF/ABC1/UbiB kinase family protein</fullName>
    </submittedName>
</protein>
<evidence type="ECO:0000256" key="4">
    <source>
        <dbReference type="ARBA" id="ARBA00022840"/>
    </source>
</evidence>
<dbReference type="RefSeq" id="WP_282583361.1">
    <property type="nucleotide sequence ID" value="NZ_JAMOIM010000001.1"/>
</dbReference>
<dbReference type="Pfam" id="PF03109">
    <property type="entry name" value="ABC1"/>
    <property type="match status" value="1"/>
</dbReference>
<keyword evidence="7" id="KW-1185">Reference proteome</keyword>
<dbReference type="AlphaFoldDB" id="A0AA41YR54"/>
<name>A0AA41YR54_9HYPH</name>
<dbReference type="SUPFAM" id="SSF56112">
    <property type="entry name" value="Protein kinase-like (PK-like)"/>
    <property type="match status" value="1"/>
</dbReference>
<dbReference type="GO" id="GO:0005524">
    <property type="term" value="F:ATP binding"/>
    <property type="evidence" value="ECO:0007669"/>
    <property type="project" value="UniProtKB-KW"/>
</dbReference>
<evidence type="ECO:0000259" key="5">
    <source>
        <dbReference type="Pfam" id="PF03109"/>
    </source>
</evidence>
<dbReference type="InterPro" id="IPR011009">
    <property type="entry name" value="Kinase-like_dom_sf"/>
</dbReference>
<keyword evidence="6" id="KW-0418">Kinase</keyword>
<evidence type="ECO:0000313" key="7">
    <source>
        <dbReference type="Proteomes" id="UP001165667"/>
    </source>
</evidence>
<keyword evidence="2" id="KW-0808">Transferase</keyword>
<dbReference type="PANTHER" id="PTHR43851:SF3">
    <property type="entry name" value="COENZYME Q8"/>
    <property type="match status" value="1"/>
</dbReference>
<reference evidence="6" key="1">
    <citation type="submission" date="2022-05" db="EMBL/GenBank/DDBJ databases">
        <authorList>
            <person name="Pankratov T."/>
        </authorList>
    </citation>
    <scope>NUCLEOTIDE SEQUENCE</scope>
    <source>
        <strain evidence="6">BP6-180914</strain>
    </source>
</reference>
<dbReference type="EMBL" id="JAMOIM010000001">
    <property type="protein sequence ID" value="MCW6507026.1"/>
    <property type="molecule type" value="Genomic_DNA"/>
</dbReference>
<dbReference type="PANTHER" id="PTHR43851">
    <property type="match status" value="1"/>
</dbReference>
<comment type="similarity">
    <text evidence="1">Belongs to the protein kinase superfamily. ADCK protein kinase family.</text>
</comment>
<gene>
    <name evidence="6" type="ORF">M8523_03210</name>
</gene>
<accession>A0AA41YR54</accession>
<sequence>MSSREDNRFSARAARYARVGANVGGVAARIAGARLMGGDSDAANAAALGKALGGLKGPIMKMAQLFATIPDALPPEYAEALQKLQSDAPPMGAAFVKRRMQAELGPDWQDRFGSFDLKPAAAASLGQVHRATTREGLPLACKLQYPDMASAVEADIQQLDLLFSMHRRMSPAVDTREILKEVSERVREELHYRQEAQHAALYRHMLAEVPEVTVPEIHDDLSTERLLTMGWLEGRKLLDFKDADLETRNRIAVAMFKAWWVPFMRFGVIHGDPHLGNYTVRSESGVATGINLLDYGCIRIFPARFVGGVVDLYRGLLEGDLARVSKAYDTWGFHGLRSELIDTLTLWAKFIYGPILDDRVRTVANGIAPGQYGRREAFQVHKVLKEKGPITIPREFVFMDRAAVGLGSVFLHLSAEMNFARLFQETIADFDESRVAERQAEALRAVGLPPLVDRSAPSSRTARS</sequence>
<keyword evidence="3" id="KW-0547">Nucleotide-binding</keyword>
<keyword evidence="4" id="KW-0067">ATP-binding</keyword>
<dbReference type="InterPro" id="IPR034646">
    <property type="entry name" value="ADCK3_dom"/>
</dbReference>
<feature type="domain" description="ABC1 atypical kinase-like" evidence="5">
    <location>
        <begin position="83"/>
        <end position="326"/>
    </location>
</feature>
<organism evidence="6 7">
    <name type="scientific">Lichenifustis flavocetrariae</name>
    <dbReference type="NCBI Taxonomy" id="2949735"/>
    <lineage>
        <taxon>Bacteria</taxon>
        <taxon>Pseudomonadati</taxon>
        <taxon>Pseudomonadota</taxon>
        <taxon>Alphaproteobacteria</taxon>
        <taxon>Hyphomicrobiales</taxon>
        <taxon>Lichenihabitantaceae</taxon>
        <taxon>Lichenifustis</taxon>
    </lineage>
</organism>
<proteinExistence type="inferred from homology"/>
<evidence type="ECO:0000313" key="6">
    <source>
        <dbReference type="EMBL" id="MCW6507026.1"/>
    </source>
</evidence>
<dbReference type="Proteomes" id="UP001165667">
    <property type="component" value="Unassembled WGS sequence"/>
</dbReference>
<dbReference type="InterPro" id="IPR051409">
    <property type="entry name" value="Atypical_kinase_ADCK"/>
</dbReference>
<evidence type="ECO:0000256" key="3">
    <source>
        <dbReference type="ARBA" id="ARBA00022741"/>
    </source>
</evidence>